<reference evidence="7 8" key="1">
    <citation type="submission" date="2017-10" db="EMBL/GenBank/DDBJ databases">
        <title>Draft genome of two endophytic bacteria isolated from 'guarana' Paullinia cupana (Mart.) Ducke.</title>
        <authorList>
            <person name="Siqueira K.A."/>
            <person name="Liotti R.G."/>
            <person name="Mendes T.A."/>
            <person name="Soares M.A."/>
        </authorList>
    </citation>
    <scope>NUCLEOTIDE SEQUENCE [LARGE SCALE GENOMIC DNA]</scope>
    <source>
        <strain evidence="7 8">342</strain>
    </source>
</reference>
<dbReference type="InterPro" id="IPR003313">
    <property type="entry name" value="AraC-bd"/>
</dbReference>
<dbReference type="GO" id="GO:0043565">
    <property type="term" value="F:sequence-specific DNA binding"/>
    <property type="evidence" value="ECO:0007669"/>
    <property type="project" value="InterPro"/>
</dbReference>
<dbReference type="OrthoDB" id="9809338at2"/>
<evidence type="ECO:0000313" key="7">
    <source>
        <dbReference type="EMBL" id="PRD14547.1"/>
    </source>
</evidence>
<keyword evidence="4" id="KW-0804">Transcription</keyword>
<dbReference type="InterPro" id="IPR018060">
    <property type="entry name" value="HTH_AraC"/>
</dbReference>
<comment type="caution">
    <text evidence="7">The sequence shown here is derived from an EMBL/GenBank/DDBJ whole genome shotgun (WGS) entry which is preliminary data.</text>
</comment>
<dbReference type="Pfam" id="PF02311">
    <property type="entry name" value="AraC_binding"/>
    <property type="match status" value="1"/>
</dbReference>
<dbReference type="RefSeq" id="WP_105593611.1">
    <property type="nucleotide sequence ID" value="NZ_PDET01000010.1"/>
</dbReference>
<dbReference type="SUPFAM" id="SSF51215">
    <property type="entry name" value="Regulatory protein AraC"/>
    <property type="match status" value="1"/>
</dbReference>
<dbReference type="Gene3D" id="1.10.10.60">
    <property type="entry name" value="Homeodomain-like"/>
    <property type="match status" value="2"/>
</dbReference>
<gene>
    <name evidence="7" type="ORF">CQW29_15375</name>
</gene>
<name>A0A2S9I9T0_9GAMM</name>
<keyword evidence="3" id="KW-0010">Activator</keyword>
<keyword evidence="1" id="KW-0805">Transcription regulation</keyword>
<dbReference type="PRINTS" id="PR00032">
    <property type="entry name" value="HTHARAC"/>
</dbReference>
<accession>A0A2S9I9T0</accession>
<dbReference type="InterPro" id="IPR009057">
    <property type="entry name" value="Homeodomain-like_sf"/>
</dbReference>
<protein>
    <recommendedName>
        <fullName evidence="5">Arabinose operon regulatory protein</fullName>
    </recommendedName>
</protein>
<proteinExistence type="predicted"/>
<keyword evidence="8" id="KW-1185">Reference proteome</keyword>
<dbReference type="Pfam" id="PF12833">
    <property type="entry name" value="HTH_18"/>
    <property type="match status" value="1"/>
</dbReference>
<dbReference type="InterPro" id="IPR037923">
    <property type="entry name" value="HTH-like"/>
</dbReference>
<dbReference type="EMBL" id="PDET01000010">
    <property type="protein sequence ID" value="PRD14547.1"/>
    <property type="molecule type" value="Genomic_DNA"/>
</dbReference>
<sequence length="256" mass="28971">MALSVVDWNTRNNIECSHLTASNAAFPLHTHEEYAISANLSGVEKLFLNRKNLSVLAGDITVYNPGTLQSSEFGVQPVEFFSVHLPAAVFADLADRPLPILHEGVLRDPQLFDAICHFVRSPDDDQVQQQNLLWLTSRLLHHSSEKDVALAPASVGCALEHMRDNLTQKLTLDELAVTCGLSKYHFVRQFRQEMGVAPLQYHMQLRLLAARNLLRHRSSALDVAHQLGFYDQSHFINSFRKMLGITPHHYLRMLSR</sequence>
<dbReference type="Proteomes" id="UP000239181">
    <property type="component" value="Unassembled WGS sequence"/>
</dbReference>
<dbReference type="PANTHER" id="PTHR46796">
    <property type="entry name" value="HTH-TYPE TRANSCRIPTIONAL ACTIVATOR RHAS-RELATED"/>
    <property type="match status" value="1"/>
</dbReference>
<organism evidence="7 8">
    <name type="scientific">Pantoea coffeiphila</name>
    <dbReference type="NCBI Taxonomy" id="1465635"/>
    <lineage>
        <taxon>Bacteria</taxon>
        <taxon>Pseudomonadati</taxon>
        <taxon>Pseudomonadota</taxon>
        <taxon>Gammaproteobacteria</taxon>
        <taxon>Enterobacterales</taxon>
        <taxon>Erwiniaceae</taxon>
        <taxon>Pantoea</taxon>
    </lineage>
</organism>
<evidence type="ECO:0000256" key="1">
    <source>
        <dbReference type="ARBA" id="ARBA00023015"/>
    </source>
</evidence>
<evidence type="ECO:0000256" key="5">
    <source>
        <dbReference type="ARBA" id="ARBA00044978"/>
    </source>
</evidence>
<dbReference type="InterPro" id="IPR020449">
    <property type="entry name" value="Tscrpt_reg_AraC-type_HTH"/>
</dbReference>
<dbReference type="SUPFAM" id="SSF46689">
    <property type="entry name" value="Homeodomain-like"/>
    <property type="match status" value="2"/>
</dbReference>
<evidence type="ECO:0000259" key="6">
    <source>
        <dbReference type="PROSITE" id="PS01124"/>
    </source>
</evidence>
<keyword evidence="2" id="KW-0238">DNA-binding</keyword>
<dbReference type="PROSITE" id="PS01124">
    <property type="entry name" value="HTH_ARAC_FAMILY_2"/>
    <property type="match status" value="1"/>
</dbReference>
<dbReference type="SMART" id="SM00342">
    <property type="entry name" value="HTH_ARAC"/>
    <property type="match status" value="1"/>
</dbReference>
<feature type="domain" description="HTH araC/xylS-type" evidence="6">
    <location>
        <begin position="156"/>
        <end position="253"/>
    </location>
</feature>
<evidence type="ECO:0000256" key="3">
    <source>
        <dbReference type="ARBA" id="ARBA00023159"/>
    </source>
</evidence>
<dbReference type="InterPro" id="IPR050204">
    <property type="entry name" value="AraC_XylS_family_regulators"/>
</dbReference>
<evidence type="ECO:0000313" key="8">
    <source>
        <dbReference type="Proteomes" id="UP000239181"/>
    </source>
</evidence>
<dbReference type="AlphaFoldDB" id="A0A2S9I9T0"/>
<evidence type="ECO:0000256" key="4">
    <source>
        <dbReference type="ARBA" id="ARBA00023163"/>
    </source>
</evidence>
<evidence type="ECO:0000256" key="2">
    <source>
        <dbReference type="ARBA" id="ARBA00023125"/>
    </source>
</evidence>
<dbReference type="GO" id="GO:0003700">
    <property type="term" value="F:DNA-binding transcription factor activity"/>
    <property type="evidence" value="ECO:0007669"/>
    <property type="project" value="InterPro"/>
</dbReference>